<reference evidence="6" key="2">
    <citation type="submission" date="2015-01" db="EMBL/GenBank/DDBJ databases">
        <title>Complete genome sequence of Methylobacterium aquaticum strain 22A.</title>
        <authorList>
            <person name="Tani A."/>
            <person name="Ogura Y."/>
            <person name="Hayashi T."/>
        </authorList>
    </citation>
    <scope>NUCLEOTIDE SEQUENCE [LARGE SCALE GENOMIC DNA]</scope>
    <source>
        <strain evidence="6">MA-22A</strain>
    </source>
</reference>
<dbReference type="GO" id="GO:0005829">
    <property type="term" value="C:cytosol"/>
    <property type="evidence" value="ECO:0007669"/>
    <property type="project" value="TreeGrafter"/>
</dbReference>
<evidence type="ECO:0000313" key="6">
    <source>
        <dbReference type="Proteomes" id="UP000061432"/>
    </source>
</evidence>
<evidence type="ECO:0000256" key="1">
    <source>
        <dbReference type="ARBA" id="ARBA00010990"/>
    </source>
</evidence>
<evidence type="ECO:0000256" key="2">
    <source>
        <dbReference type="ARBA" id="ARBA00022679"/>
    </source>
</evidence>
<dbReference type="InterPro" id="IPR055066">
    <property type="entry name" value="AASDHPPT_N"/>
</dbReference>
<keyword evidence="2 5" id="KW-0808">Transferase</keyword>
<dbReference type="PANTHER" id="PTHR12215:SF10">
    <property type="entry name" value="L-AMINOADIPATE-SEMIALDEHYDE DEHYDROGENASE-PHOSPHOPANTETHEINYL TRANSFERASE"/>
    <property type="match status" value="1"/>
</dbReference>
<dbReference type="Pfam" id="PF01648">
    <property type="entry name" value="ACPS"/>
    <property type="match status" value="1"/>
</dbReference>
<dbReference type="AlphaFoldDB" id="A0A0C6FRH6"/>
<dbReference type="InterPro" id="IPR008278">
    <property type="entry name" value="4-PPantetheinyl_Trfase_dom"/>
</dbReference>
<dbReference type="STRING" id="270351.Maq22A_c25630"/>
<dbReference type="KEGG" id="maqu:Maq22A_c25630"/>
<dbReference type="InterPro" id="IPR037143">
    <property type="entry name" value="4-PPantetheinyl_Trfase_dom_sf"/>
</dbReference>
<name>A0A0C6FRH6_9HYPH</name>
<proteinExistence type="inferred from homology"/>
<dbReference type="PATRIC" id="fig|270351.10.peg.4913"/>
<dbReference type="Pfam" id="PF22624">
    <property type="entry name" value="AASDHPPT_N"/>
    <property type="match status" value="1"/>
</dbReference>
<reference evidence="5 6" key="1">
    <citation type="journal article" date="2015" name="Genome Announc.">
        <title>Complete Genome Sequence of Methylobacterium aquaticum Strain 22A, Isolated from Racomitrium japonicum Moss.</title>
        <authorList>
            <person name="Tani A."/>
            <person name="Ogura Y."/>
            <person name="Hayashi T."/>
            <person name="Kimbara K."/>
        </authorList>
    </citation>
    <scope>NUCLEOTIDE SEQUENCE [LARGE SCALE GENOMIC DNA]</scope>
    <source>
        <strain evidence="5 6">MA-22A</strain>
    </source>
</reference>
<comment type="similarity">
    <text evidence="1">Belongs to the P-Pant transferase superfamily. Gsp/Sfp/HetI/AcpT family.</text>
</comment>
<evidence type="ECO:0000259" key="3">
    <source>
        <dbReference type="Pfam" id="PF01648"/>
    </source>
</evidence>
<dbReference type="PANTHER" id="PTHR12215">
    <property type="entry name" value="PHOSPHOPANTETHEINE TRANSFERASE"/>
    <property type="match status" value="1"/>
</dbReference>
<sequence length="238" mass="25010">MRTARGGVAGVQDLSTLAYVGGTLVAAAPAGCVAVDLPPDRRALPPDEAARIARFLRPQDRHEREAAHGLLRHLLGGHLGRDPETIVLARDGNGRPFLPDRPALDLNLSHGGGWVAVGLSAGGRIGVDVEGSVRPVDWDGIAPVFLHPAELDAYRGLPAGARARQALELWSVKEAFLKATGEGLIAEPRSVRPIADGSAWRLARAGLSLRAGSRLLSDGARLAWAVEGEREVAVVVAV</sequence>
<dbReference type="OrthoDB" id="9808281at2"/>
<dbReference type="SUPFAM" id="SSF56214">
    <property type="entry name" value="4'-phosphopantetheinyl transferase"/>
    <property type="match status" value="2"/>
</dbReference>
<dbReference type="GO" id="GO:0019878">
    <property type="term" value="P:lysine biosynthetic process via aminoadipic acid"/>
    <property type="evidence" value="ECO:0007669"/>
    <property type="project" value="TreeGrafter"/>
</dbReference>
<evidence type="ECO:0000313" key="5">
    <source>
        <dbReference type="EMBL" id="BAQ48009.1"/>
    </source>
</evidence>
<dbReference type="Proteomes" id="UP000061432">
    <property type="component" value="Chromosome"/>
</dbReference>
<feature type="domain" description="4'-phosphopantetheinyl transferase" evidence="3">
    <location>
        <begin position="124"/>
        <end position="193"/>
    </location>
</feature>
<dbReference type="EMBL" id="AP014704">
    <property type="protein sequence ID" value="BAQ48009.1"/>
    <property type="molecule type" value="Genomic_DNA"/>
</dbReference>
<evidence type="ECO:0000259" key="4">
    <source>
        <dbReference type="Pfam" id="PF22624"/>
    </source>
</evidence>
<gene>
    <name evidence="5" type="primary">sfp</name>
    <name evidence="5" type="ORF">Maq22A_c25630</name>
</gene>
<dbReference type="GO" id="GO:0000287">
    <property type="term" value="F:magnesium ion binding"/>
    <property type="evidence" value="ECO:0007669"/>
    <property type="project" value="InterPro"/>
</dbReference>
<dbReference type="GO" id="GO:0008897">
    <property type="term" value="F:holo-[acyl-carrier-protein] synthase activity"/>
    <property type="evidence" value="ECO:0007669"/>
    <property type="project" value="InterPro"/>
</dbReference>
<organism evidence="5 6">
    <name type="scientific">Methylobacterium aquaticum</name>
    <dbReference type="NCBI Taxonomy" id="270351"/>
    <lineage>
        <taxon>Bacteria</taxon>
        <taxon>Pseudomonadati</taxon>
        <taxon>Pseudomonadota</taxon>
        <taxon>Alphaproteobacteria</taxon>
        <taxon>Hyphomicrobiales</taxon>
        <taxon>Methylobacteriaceae</taxon>
        <taxon>Methylobacterium</taxon>
    </lineage>
</organism>
<feature type="domain" description="4'-phosphopantetheinyl transferase N-terminal" evidence="4">
    <location>
        <begin position="42"/>
        <end position="117"/>
    </location>
</feature>
<dbReference type="InterPro" id="IPR050559">
    <property type="entry name" value="P-Pant_transferase_sf"/>
</dbReference>
<accession>A0A0C6FRH6</accession>
<protein>
    <submittedName>
        <fullName evidence="5">4'-phosphopantetheinyl transferase</fullName>
    </submittedName>
</protein>
<dbReference type="Gene3D" id="3.90.470.20">
    <property type="entry name" value="4'-phosphopantetheinyl transferase domain"/>
    <property type="match status" value="2"/>
</dbReference>